<dbReference type="Proteomes" id="UP000295662">
    <property type="component" value="Unassembled WGS sequence"/>
</dbReference>
<dbReference type="EMBL" id="SOCA01000010">
    <property type="protein sequence ID" value="TDU64518.1"/>
    <property type="molecule type" value="Genomic_DNA"/>
</dbReference>
<evidence type="ECO:0000313" key="1">
    <source>
        <dbReference type="EMBL" id="TDU64518.1"/>
    </source>
</evidence>
<protein>
    <submittedName>
        <fullName evidence="1">Uncharacterized protein</fullName>
    </submittedName>
</protein>
<name>A0A4R7RK45_9BACT</name>
<keyword evidence="2" id="KW-1185">Reference proteome</keyword>
<sequence length="108" mass="12498">MGFTRPYKRTCRQFVGGSYAEGGRAEYIQDERYAEVPGHYVRAFLIILKDLQELFDFIEPDDENLACYSYRIHALLLRTCVEVEANCVAILKENGYPKPEKKTNDGRL</sequence>
<proteinExistence type="predicted"/>
<gene>
    <name evidence="1" type="ORF">EI77_03968</name>
</gene>
<comment type="caution">
    <text evidence="1">The sequence shown here is derived from an EMBL/GenBank/DDBJ whole genome shotgun (WGS) entry which is preliminary data.</text>
</comment>
<accession>A0A4R7RK45</accession>
<organism evidence="1 2">
    <name type="scientific">Prosthecobacter fusiformis</name>
    <dbReference type="NCBI Taxonomy" id="48464"/>
    <lineage>
        <taxon>Bacteria</taxon>
        <taxon>Pseudomonadati</taxon>
        <taxon>Verrucomicrobiota</taxon>
        <taxon>Verrucomicrobiia</taxon>
        <taxon>Verrucomicrobiales</taxon>
        <taxon>Verrucomicrobiaceae</taxon>
        <taxon>Prosthecobacter</taxon>
    </lineage>
</organism>
<reference evidence="1 2" key="1">
    <citation type="submission" date="2019-03" db="EMBL/GenBank/DDBJ databases">
        <title>Genomic Encyclopedia of Archaeal and Bacterial Type Strains, Phase II (KMG-II): from individual species to whole genera.</title>
        <authorList>
            <person name="Goeker M."/>
        </authorList>
    </citation>
    <scope>NUCLEOTIDE SEQUENCE [LARGE SCALE GENOMIC DNA]</scope>
    <source>
        <strain evidence="1 2">ATCC 25309</strain>
    </source>
</reference>
<dbReference type="AlphaFoldDB" id="A0A4R7RK45"/>
<evidence type="ECO:0000313" key="2">
    <source>
        <dbReference type="Proteomes" id="UP000295662"/>
    </source>
</evidence>